<gene>
    <name evidence="1" type="ORF">ACOLOM_LOCUS2092</name>
</gene>
<evidence type="ECO:0000313" key="2">
    <source>
        <dbReference type="Proteomes" id="UP000789525"/>
    </source>
</evidence>
<keyword evidence="2" id="KW-1185">Reference proteome</keyword>
<dbReference type="EMBL" id="CAJVPT010002580">
    <property type="protein sequence ID" value="CAG8483798.1"/>
    <property type="molecule type" value="Genomic_DNA"/>
</dbReference>
<reference evidence="1" key="1">
    <citation type="submission" date="2021-06" db="EMBL/GenBank/DDBJ databases">
        <authorList>
            <person name="Kallberg Y."/>
            <person name="Tangrot J."/>
            <person name="Rosling A."/>
        </authorList>
    </citation>
    <scope>NUCLEOTIDE SEQUENCE</scope>
    <source>
        <strain evidence="1">CL356</strain>
    </source>
</reference>
<evidence type="ECO:0000313" key="1">
    <source>
        <dbReference type="EMBL" id="CAG8483798.1"/>
    </source>
</evidence>
<accession>A0ACA9KPE2</accession>
<proteinExistence type="predicted"/>
<sequence length="298" mass="33482">MASPARHDYENPAVTDDDDTEVLSHSNHLPSTFLKTRQNIAASAQVFMLGVPPKLANVWFSEFGEQNFATSIGVTANNAGIAAGFLLSPWMIKEKTAEYDVPKYLLLQFGFCSLVYLCLLFTFRSAPREIPSRMVRRRDSTTSLSATICFSNINHYVTDRPFMLLTVSYGMITGGQYALSTLLAQIILPVFREYNEYATMITSKQLPDDEIATTGILNTFSQIWGIILISVMSSIENSDSKYTMELPNWVLFIIVSFGLILLLLMPAAEDSNLGSRDELLYDENFIEEIMDEEEGIER</sequence>
<name>A0ACA9KPE2_9GLOM</name>
<organism evidence="1 2">
    <name type="scientific">Acaulospora colombiana</name>
    <dbReference type="NCBI Taxonomy" id="27376"/>
    <lineage>
        <taxon>Eukaryota</taxon>
        <taxon>Fungi</taxon>
        <taxon>Fungi incertae sedis</taxon>
        <taxon>Mucoromycota</taxon>
        <taxon>Glomeromycotina</taxon>
        <taxon>Glomeromycetes</taxon>
        <taxon>Diversisporales</taxon>
        <taxon>Acaulosporaceae</taxon>
        <taxon>Acaulospora</taxon>
    </lineage>
</organism>
<dbReference type="Proteomes" id="UP000789525">
    <property type="component" value="Unassembled WGS sequence"/>
</dbReference>
<protein>
    <submittedName>
        <fullName evidence="1">7391_t:CDS:1</fullName>
    </submittedName>
</protein>
<comment type="caution">
    <text evidence="1">The sequence shown here is derived from an EMBL/GenBank/DDBJ whole genome shotgun (WGS) entry which is preliminary data.</text>
</comment>